<evidence type="ECO:0000256" key="2">
    <source>
        <dbReference type="ARBA" id="ARBA00010744"/>
    </source>
</evidence>
<comment type="similarity">
    <text evidence="2">Belongs to the nucleoplasmin family.</text>
</comment>
<dbReference type="GO" id="GO:0005737">
    <property type="term" value="C:cytoplasm"/>
    <property type="evidence" value="ECO:0007669"/>
    <property type="project" value="TreeGrafter"/>
</dbReference>
<evidence type="ECO:0000256" key="3">
    <source>
        <dbReference type="ARBA" id="ARBA00023242"/>
    </source>
</evidence>
<accession>A0A8J7NN02</accession>
<comment type="caution">
    <text evidence="5">The sequence shown here is derived from an EMBL/GenBank/DDBJ whole genome shotgun (WGS) entry which is preliminary data.</text>
</comment>
<organism evidence="5 6">
    <name type="scientific">Atractosteus spatula</name>
    <name type="common">Alligator gar</name>
    <name type="synonym">Lepisosteus spatula</name>
    <dbReference type="NCBI Taxonomy" id="7917"/>
    <lineage>
        <taxon>Eukaryota</taxon>
        <taxon>Metazoa</taxon>
        <taxon>Chordata</taxon>
        <taxon>Craniata</taxon>
        <taxon>Vertebrata</taxon>
        <taxon>Euteleostomi</taxon>
        <taxon>Actinopterygii</taxon>
        <taxon>Neopterygii</taxon>
        <taxon>Holostei</taxon>
        <taxon>Semionotiformes</taxon>
        <taxon>Lepisosteidae</taxon>
        <taxon>Atractosteus</taxon>
    </lineage>
</organism>
<gene>
    <name evidence="5" type="primary">Np</name>
    <name evidence="5" type="ORF">GTO95_0006430</name>
</gene>
<sequence>MLWTGCELNGSQRKFKFEVEDDLLENQLFIKTICLSEEASDDLHVIEVEARIMQNVHTIPIATLRPSVQPMVSHRPASAPGTVREAVVDLWAVSPKGQN</sequence>
<evidence type="ECO:0000313" key="6">
    <source>
        <dbReference type="Proteomes" id="UP000736164"/>
    </source>
</evidence>
<dbReference type="Proteomes" id="UP000736164">
    <property type="component" value="Unassembled WGS sequence"/>
</dbReference>
<dbReference type="InterPro" id="IPR036824">
    <property type="entry name" value="Nucleoplasmin_core_dom_sf"/>
</dbReference>
<evidence type="ECO:0000313" key="5">
    <source>
        <dbReference type="EMBL" id="MBN3316457.1"/>
    </source>
</evidence>
<protein>
    <submittedName>
        <fullName evidence="5">NPM protein</fullName>
    </submittedName>
</protein>
<dbReference type="InterPro" id="IPR004301">
    <property type="entry name" value="Nucleoplasmin"/>
</dbReference>
<keyword evidence="3" id="KW-0539">Nucleus</keyword>
<reference evidence="5" key="1">
    <citation type="journal article" date="2021" name="Cell">
        <title>Tracing the genetic footprints of vertebrate landing in non-teleost ray-finned fishes.</title>
        <authorList>
            <person name="Bi X."/>
            <person name="Wang K."/>
            <person name="Yang L."/>
            <person name="Pan H."/>
            <person name="Jiang H."/>
            <person name="Wei Q."/>
            <person name="Fang M."/>
            <person name="Yu H."/>
            <person name="Zhu C."/>
            <person name="Cai Y."/>
            <person name="He Y."/>
            <person name="Gan X."/>
            <person name="Zeng H."/>
            <person name="Yu D."/>
            <person name="Zhu Y."/>
            <person name="Jiang H."/>
            <person name="Qiu Q."/>
            <person name="Yang H."/>
            <person name="Zhang Y.E."/>
            <person name="Wang W."/>
            <person name="Zhu M."/>
            <person name="He S."/>
            <person name="Zhang G."/>
        </authorList>
    </citation>
    <scope>NUCLEOTIDE SEQUENCE</scope>
    <source>
        <strain evidence="5">Allg_001</strain>
    </source>
</reference>
<dbReference type="Gene3D" id="2.60.120.340">
    <property type="entry name" value="Nucleoplasmin core domain"/>
    <property type="match status" value="1"/>
</dbReference>
<feature type="non-terminal residue" evidence="5">
    <location>
        <position position="99"/>
    </location>
</feature>
<dbReference type="PANTHER" id="PTHR22747">
    <property type="entry name" value="NUCLEOPLASMIN"/>
    <property type="match status" value="1"/>
</dbReference>
<dbReference type="GO" id="GO:0003723">
    <property type="term" value="F:RNA binding"/>
    <property type="evidence" value="ECO:0007669"/>
    <property type="project" value="TreeGrafter"/>
</dbReference>
<keyword evidence="6" id="KW-1185">Reference proteome</keyword>
<name>A0A8J7NN02_ATRSP</name>
<dbReference type="GO" id="GO:0042393">
    <property type="term" value="F:histone binding"/>
    <property type="evidence" value="ECO:0007669"/>
    <property type="project" value="TreeGrafter"/>
</dbReference>
<evidence type="ECO:0000256" key="1">
    <source>
        <dbReference type="ARBA" id="ARBA00004123"/>
    </source>
</evidence>
<dbReference type="InterPro" id="IPR024057">
    <property type="entry name" value="Nucleoplasmin_core_dom"/>
</dbReference>
<comment type="subcellular location">
    <subcellularLocation>
        <location evidence="1">Nucleus</location>
    </subcellularLocation>
</comment>
<dbReference type="Pfam" id="PF03066">
    <property type="entry name" value="Nucleoplasmin"/>
    <property type="match status" value="1"/>
</dbReference>
<dbReference type="EMBL" id="JAAWVO010030115">
    <property type="protein sequence ID" value="MBN3316457.1"/>
    <property type="molecule type" value="Genomic_DNA"/>
</dbReference>
<proteinExistence type="inferred from homology"/>
<feature type="domain" description="Nucleoplasmin core" evidence="4">
    <location>
        <begin position="5"/>
        <end position="74"/>
    </location>
</feature>
<dbReference type="PANTHER" id="PTHR22747:SF39">
    <property type="entry name" value="NUCLEOPLASMIN CORE DOMAIN-CONTAINING PROTEIN"/>
    <property type="match status" value="1"/>
</dbReference>
<dbReference type="GO" id="GO:0006338">
    <property type="term" value="P:chromatin remodeling"/>
    <property type="evidence" value="ECO:0007669"/>
    <property type="project" value="TreeGrafter"/>
</dbReference>
<dbReference type="GO" id="GO:0005730">
    <property type="term" value="C:nucleolus"/>
    <property type="evidence" value="ECO:0007669"/>
    <property type="project" value="TreeGrafter"/>
</dbReference>
<feature type="non-terminal residue" evidence="5">
    <location>
        <position position="1"/>
    </location>
</feature>
<evidence type="ECO:0000259" key="4">
    <source>
        <dbReference type="Pfam" id="PF03066"/>
    </source>
</evidence>
<dbReference type="SUPFAM" id="SSF69203">
    <property type="entry name" value="Nucleoplasmin-like core domain"/>
    <property type="match status" value="1"/>
</dbReference>
<dbReference type="GO" id="GO:0005654">
    <property type="term" value="C:nucleoplasm"/>
    <property type="evidence" value="ECO:0007669"/>
    <property type="project" value="TreeGrafter"/>
</dbReference>
<dbReference type="AlphaFoldDB" id="A0A8J7NN02"/>
<dbReference type="GO" id="GO:0003682">
    <property type="term" value="F:chromatin binding"/>
    <property type="evidence" value="ECO:0007669"/>
    <property type="project" value="TreeGrafter"/>
</dbReference>